<dbReference type="InterPro" id="IPR052054">
    <property type="entry name" value="Oxidative_DNA_repair_enzyme"/>
</dbReference>
<evidence type="ECO:0000256" key="4">
    <source>
        <dbReference type="ARBA" id="ARBA00022801"/>
    </source>
</evidence>
<dbReference type="EC" id="4.2.99.18" evidence="2"/>
<comment type="catalytic activity">
    <reaction evidence="9">
        <text>2'-deoxyribonucleotide-(2'-deoxyribose 5'-phosphate)-2'-deoxyribonucleotide-DNA = a 3'-end 2'-deoxyribonucleotide-(2,3-dehydro-2,3-deoxyribose 5'-phosphate)-DNA + a 5'-end 5'-phospho-2'-deoxyribonucleoside-DNA + H(+)</text>
        <dbReference type="Rhea" id="RHEA:66592"/>
        <dbReference type="Rhea" id="RHEA-COMP:13180"/>
        <dbReference type="Rhea" id="RHEA-COMP:16897"/>
        <dbReference type="Rhea" id="RHEA-COMP:17067"/>
        <dbReference type="ChEBI" id="CHEBI:15378"/>
        <dbReference type="ChEBI" id="CHEBI:136412"/>
        <dbReference type="ChEBI" id="CHEBI:157695"/>
        <dbReference type="ChEBI" id="CHEBI:167181"/>
        <dbReference type="EC" id="4.2.99.18"/>
    </reaction>
</comment>
<dbReference type="Gene3D" id="3.30.310.260">
    <property type="match status" value="1"/>
</dbReference>
<dbReference type="CDD" id="cd00056">
    <property type="entry name" value="ENDO3c"/>
    <property type="match status" value="1"/>
</dbReference>
<dbReference type="SUPFAM" id="SSF55945">
    <property type="entry name" value="TATA-box binding protein-like"/>
    <property type="match status" value="1"/>
</dbReference>
<dbReference type="SMART" id="SM00478">
    <property type="entry name" value="ENDO3c"/>
    <property type="match status" value="1"/>
</dbReference>
<evidence type="ECO:0000313" key="11">
    <source>
        <dbReference type="EMBL" id="KKR06478.1"/>
    </source>
</evidence>
<dbReference type="GO" id="GO:0008534">
    <property type="term" value="F:oxidized purine nucleobase lesion DNA N-glycosylase activity"/>
    <property type="evidence" value="ECO:0007669"/>
    <property type="project" value="InterPro"/>
</dbReference>
<accession>A0A0G0MTI4</accession>
<evidence type="ECO:0000256" key="6">
    <source>
        <dbReference type="ARBA" id="ARBA00023239"/>
    </source>
</evidence>
<dbReference type="Gene3D" id="1.10.1670.10">
    <property type="entry name" value="Helix-hairpin-Helix base-excision DNA repair enzymes (C-terminal)"/>
    <property type="match status" value="1"/>
</dbReference>
<dbReference type="SUPFAM" id="SSF48150">
    <property type="entry name" value="DNA-glycosylase"/>
    <property type="match status" value="1"/>
</dbReference>
<dbReference type="GO" id="GO:0006284">
    <property type="term" value="P:base-excision repair"/>
    <property type="evidence" value="ECO:0007669"/>
    <property type="project" value="InterPro"/>
</dbReference>
<dbReference type="PANTHER" id="PTHR10242">
    <property type="entry name" value="8-OXOGUANINE DNA GLYCOSYLASE"/>
    <property type="match status" value="1"/>
</dbReference>
<evidence type="ECO:0000256" key="8">
    <source>
        <dbReference type="ARBA" id="ARBA00023295"/>
    </source>
</evidence>
<dbReference type="STRING" id="1619100.UT34_C0001G0519"/>
<keyword evidence="3" id="KW-0227">DNA damage</keyword>
<organism evidence="11 12">
    <name type="scientific">candidate division WS6 bacterium GW2011_GWF2_39_15</name>
    <dbReference type="NCBI Taxonomy" id="1619100"/>
    <lineage>
        <taxon>Bacteria</taxon>
        <taxon>Candidatus Dojkabacteria</taxon>
    </lineage>
</organism>
<sequence>MNKLFVLDFDFYTTFLGGQSFSWDYEEGLFKGFTSQRYIEIKREQDHILWQTYPVKDDIAYLTKYLRLDVNYRGILKKFPEDEYIGKAKDRFPGLRLLSQDFQDTLLGFLCSSNKSVKAIRKSIRNLREMYGEEISVNGKTVKLFPKLESISVTSKEKLLSSGVGFRAGYILEAANRFVKRDFENIENMDYEQAKELLIANKGIGDKVADCILLYSLKHDHIMPLDVWGKRILSRYYNLDESMRYNEMQDWVSRYFNGVGGWAGQMLFEYIRGFK</sequence>
<evidence type="ECO:0000256" key="2">
    <source>
        <dbReference type="ARBA" id="ARBA00012720"/>
    </source>
</evidence>
<proteinExistence type="inferred from homology"/>
<protein>
    <recommendedName>
        <fullName evidence="2">DNA-(apurinic or apyrimidinic site) lyase</fullName>
        <ecNumber evidence="2">4.2.99.18</ecNumber>
    </recommendedName>
</protein>
<evidence type="ECO:0000256" key="1">
    <source>
        <dbReference type="ARBA" id="ARBA00010679"/>
    </source>
</evidence>
<keyword evidence="5" id="KW-0234">DNA repair</keyword>
<keyword evidence="6" id="KW-0456">Lyase</keyword>
<dbReference type="Proteomes" id="UP000034799">
    <property type="component" value="Unassembled WGS sequence"/>
</dbReference>
<feature type="domain" description="HhH-GPD" evidence="10">
    <location>
        <begin position="111"/>
        <end position="266"/>
    </location>
</feature>
<evidence type="ECO:0000256" key="3">
    <source>
        <dbReference type="ARBA" id="ARBA00022763"/>
    </source>
</evidence>
<comment type="similarity">
    <text evidence="1">Belongs to the type-1 OGG1 family.</text>
</comment>
<dbReference type="GO" id="GO:0006289">
    <property type="term" value="P:nucleotide-excision repair"/>
    <property type="evidence" value="ECO:0007669"/>
    <property type="project" value="InterPro"/>
</dbReference>
<dbReference type="AlphaFoldDB" id="A0A0G0MTI4"/>
<dbReference type="InterPro" id="IPR023170">
    <property type="entry name" value="HhH_base_excis_C"/>
</dbReference>
<evidence type="ECO:0000313" key="12">
    <source>
        <dbReference type="Proteomes" id="UP000034799"/>
    </source>
</evidence>
<reference evidence="11 12" key="1">
    <citation type="journal article" date="2015" name="Nature">
        <title>rRNA introns, odd ribosomes, and small enigmatic genomes across a large radiation of phyla.</title>
        <authorList>
            <person name="Brown C.T."/>
            <person name="Hug L.A."/>
            <person name="Thomas B.C."/>
            <person name="Sharon I."/>
            <person name="Castelle C.J."/>
            <person name="Singh A."/>
            <person name="Wilkins M.J."/>
            <person name="Williams K.H."/>
            <person name="Banfield J.F."/>
        </authorList>
    </citation>
    <scope>NUCLEOTIDE SEQUENCE [LARGE SCALE GENOMIC DNA]</scope>
</reference>
<dbReference type="GO" id="GO:0140078">
    <property type="term" value="F:class I DNA-(apurinic or apyrimidinic site) endonuclease activity"/>
    <property type="evidence" value="ECO:0007669"/>
    <property type="project" value="UniProtKB-EC"/>
</dbReference>
<evidence type="ECO:0000256" key="9">
    <source>
        <dbReference type="ARBA" id="ARBA00044632"/>
    </source>
</evidence>
<dbReference type="PATRIC" id="fig|1619100.3.peg.526"/>
<dbReference type="EMBL" id="LBWK01000001">
    <property type="protein sequence ID" value="KKR06478.1"/>
    <property type="molecule type" value="Genomic_DNA"/>
</dbReference>
<comment type="caution">
    <text evidence="11">The sequence shown here is derived from an EMBL/GenBank/DDBJ whole genome shotgun (WGS) entry which is preliminary data.</text>
</comment>
<dbReference type="Pfam" id="PF00730">
    <property type="entry name" value="HhH-GPD"/>
    <property type="match status" value="1"/>
</dbReference>
<evidence type="ECO:0000256" key="7">
    <source>
        <dbReference type="ARBA" id="ARBA00023268"/>
    </source>
</evidence>
<dbReference type="InterPro" id="IPR012904">
    <property type="entry name" value="OGG_N"/>
</dbReference>
<dbReference type="InterPro" id="IPR003265">
    <property type="entry name" value="HhH-GPD_domain"/>
</dbReference>
<evidence type="ECO:0000256" key="5">
    <source>
        <dbReference type="ARBA" id="ARBA00023204"/>
    </source>
</evidence>
<keyword evidence="8" id="KW-0326">Glycosidase</keyword>
<evidence type="ECO:0000259" key="10">
    <source>
        <dbReference type="SMART" id="SM00478"/>
    </source>
</evidence>
<dbReference type="GO" id="GO:0003684">
    <property type="term" value="F:damaged DNA binding"/>
    <property type="evidence" value="ECO:0007669"/>
    <property type="project" value="InterPro"/>
</dbReference>
<dbReference type="InterPro" id="IPR011257">
    <property type="entry name" value="DNA_glycosylase"/>
</dbReference>
<gene>
    <name evidence="11" type="ORF">UT34_C0001G0519</name>
</gene>
<name>A0A0G0MTI4_9BACT</name>
<dbReference type="Gene3D" id="1.10.340.30">
    <property type="entry name" value="Hypothetical protein, domain 2"/>
    <property type="match status" value="1"/>
</dbReference>
<dbReference type="Pfam" id="PF07934">
    <property type="entry name" value="OGG_N"/>
    <property type="match status" value="1"/>
</dbReference>
<keyword evidence="7" id="KW-0511">Multifunctional enzyme</keyword>
<dbReference type="PANTHER" id="PTHR10242:SF2">
    <property type="entry name" value="N-GLYCOSYLASE_DNA LYASE"/>
    <property type="match status" value="1"/>
</dbReference>
<keyword evidence="4" id="KW-0378">Hydrolase</keyword>